<keyword evidence="2" id="KW-0689">Ribosomal protein</keyword>
<accession>A0A061ALC0</accession>
<feature type="region of interest" description="Disordered" evidence="4">
    <location>
        <begin position="66"/>
        <end position="128"/>
    </location>
</feature>
<dbReference type="InterPro" id="IPR005749">
    <property type="entry name" value="Ribosomal_uL15_bac-type"/>
</dbReference>
<proteinExistence type="inferred from homology"/>
<feature type="compositionally biased region" description="Polar residues" evidence="4">
    <location>
        <begin position="66"/>
        <end position="78"/>
    </location>
</feature>
<evidence type="ECO:0000256" key="4">
    <source>
        <dbReference type="SAM" id="MobiDB-lite"/>
    </source>
</evidence>
<dbReference type="SUPFAM" id="SSF52080">
    <property type="entry name" value="Ribosomal proteins L15p and L18e"/>
    <property type="match status" value="1"/>
</dbReference>
<evidence type="ECO:0000256" key="1">
    <source>
        <dbReference type="ARBA" id="ARBA00007320"/>
    </source>
</evidence>
<feature type="domain" description="Large ribosomal subunit protein uL15/eL18" evidence="5">
    <location>
        <begin position="142"/>
        <end position="218"/>
    </location>
</feature>
<dbReference type="NCBIfam" id="TIGR01071">
    <property type="entry name" value="rplO_bact"/>
    <property type="match status" value="1"/>
</dbReference>
<dbReference type="AlphaFoldDB" id="A0A061ALC0"/>
<feature type="compositionally biased region" description="Basic and acidic residues" evidence="4">
    <location>
        <begin position="293"/>
        <end position="304"/>
    </location>
</feature>
<evidence type="ECO:0000256" key="2">
    <source>
        <dbReference type="ARBA" id="ARBA00022980"/>
    </source>
</evidence>
<feature type="region of interest" description="Disordered" evidence="4">
    <location>
        <begin position="280"/>
        <end position="310"/>
    </location>
</feature>
<dbReference type="InterPro" id="IPR030878">
    <property type="entry name" value="Ribosomal_uL15"/>
</dbReference>
<dbReference type="PANTHER" id="PTHR12934">
    <property type="entry name" value="50S RIBOSOMAL PROTEIN L15"/>
    <property type="match status" value="1"/>
</dbReference>
<dbReference type="HAMAP" id="MF_01341">
    <property type="entry name" value="Ribosomal_uL15"/>
    <property type="match status" value="1"/>
</dbReference>
<dbReference type="EMBL" id="LK052938">
    <property type="protein sequence ID" value="CDR38349.1"/>
    <property type="molecule type" value="Genomic_DNA"/>
</dbReference>
<dbReference type="GO" id="GO:0003735">
    <property type="term" value="F:structural constituent of ribosome"/>
    <property type="evidence" value="ECO:0007669"/>
    <property type="project" value="InterPro"/>
</dbReference>
<evidence type="ECO:0000256" key="3">
    <source>
        <dbReference type="ARBA" id="ARBA00023274"/>
    </source>
</evidence>
<dbReference type="Pfam" id="PF00828">
    <property type="entry name" value="Ribosomal_L27A"/>
    <property type="match status" value="1"/>
</dbReference>
<organism evidence="6">
    <name type="scientific">Rhodotorula toruloides</name>
    <name type="common">Yeast</name>
    <name type="synonym">Rhodosporidium toruloides</name>
    <dbReference type="NCBI Taxonomy" id="5286"/>
    <lineage>
        <taxon>Eukaryota</taxon>
        <taxon>Fungi</taxon>
        <taxon>Dikarya</taxon>
        <taxon>Basidiomycota</taxon>
        <taxon>Pucciniomycotina</taxon>
        <taxon>Microbotryomycetes</taxon>
        <taxon>Sporidiobolales</taxon>
        <taxon>Sporidiobolaceae</taxon>
        <taxon>Rhodotorula</taxon>
    </lineage>
</organism>
<protein>
    <submittedName>
        <fullName evidence="6">RHTO0S03e08526g1_1</fullName>
    </submittedName>
</protein>
<dbReference type="PANTHER" id="PTHR12934:SF11">
    <property type="entry name" value="LARGE RIBOSOMAL SUBUNIT PROTEIN UL15M"/>
    <property type="match status" value="1"/>
</dbReference>
<reference evidence="6" key="1">
    <citation type="journal article" date="2014" name="Genome Announc.">
        <title>Draft genome sequence of Rhodosporidium toruloides CECT1137, an oleaginous yeast of biotechnological interest.</title>
        <authorList>
            <person name="Morin N."/>
            <person name="Calcas X."/>
            <person name="Devillers H."/>
            <person name="Durrens P."/>
            <person name="Sherman D.J."/>
            <person name="Nicaud J.-M."/>
            <person name="Neuveglise C."/>
        </authorList>
    </citation>
    <scope>NUCLEOTIDE SEQUENCE</scope>
    <source>
        <strain evidence="6">CECT1137</strain>
    </source>
</reference>
<name>A0A061ALC0_RHOTO</name>
<dbReference type="InterPro" id="IPR021131">
    <property type="entry name" value="Ribosomal_uL15/eL18"/>
</dbReference>
<comment type="similarity">
    <text evidence="1">Belongs to the universal ribosomal protein uL15 family.</text>
</comment>
<dbReference type="GO" id="GO:0005762">
    <property type="term" value="C:mitochondrial large ribosomal subunit"/>
    <property type="evidence" value="ECO:0007669"/>
    <property type="project" value="TreeGrafter"/>
</dbReference>
<sequence>MSLTRLLQRLSIAHSPVQPARAACAHLSTVVHRPQATSSRAPYTALDARAGSRGVRAARTYATEASNLGNLSPAPGSTHSRKRVGRGRGSGLGKTSGKGHKGQKARSGNGKPAAHFEGGQTPLTRRYPKRGFTNINKEKLVPLNLNRLQHWIDRGLIDPSMPITMKELKESRCVHGIKDGVKLLGDGAEYLTAPNLHITVSKASESAIKAIEKLGGTIISRYYNRLTLRALVRPDMFIKKGKKIPRDADPIARRDLVYYSSEEKRGYLWVRAQADQTMAEMEAAEAGEASEVSEVKPVEGEQAKQPEVSA</sequence>
<keyword evidence="3" id="KW-0687">Ribonucleoprotein</keyword>
<dbReference type="OrthoDB" id="361383at2759"/>
<gene>
    <name evidence="6" type="ORF">RHTO0S_03e08526g</name>
</gene>
<feature type="compositionally biased region" description="Gly residues" evidence="4">
    <location>
        <begin position="87"/>
        <end position="96"/>
    </location>
</feature>
<dbReference type="InterPro" id="IPR036227">
    <property type="entry name" value="Ribosomal_uL15/eL18_sf"/>
</dbReference>
<dbReference type="Gene3D" id="3.100.10.10">
    <property type="match status" value="1"/>
</dbReference>
<evidence type="ECO:0000259" key="5">
    <source>
        <dbReference type="Pfam" id="PF00828"/>
    </source>
</evidence>
<dbReference type="GO" id="GO:0006412">
    <property type="term" value="P:translation"/>
    <property type="evidence" value="ECO:0007669"/>
    <property type="project" value="InterPro"/>
</dbReference>
<feature type="compositionally biased region" description="Low complexity" evidence="4">
    <location>
        <begin position="280"/>
        <end position="292"/>
    </location>
</feature>
<evidence type="ECO:0000313" key="6">
    <source>
        <dbReference type="EMBL" id="CDR38349.1"/>
    </source>
</evidence>